<proteinExistence type="predicted"/>
<gene>
    <name evidence="1" type="ORF">CF165_02525</name>
</gene>
<evidence type="ECO:0008006" key="3">
    <source>
        <dbReference type="Google" id="ProtNLM"/>
    </source>
</evidence>
<keyword evidence="2" id="KW-1185">Reference proteome</keyword>
<dbReference type="InterPro" id="IPR001646">
    <property type="entry name" value="5peptide_repeat"/>
</dbReference>
<dbReference type="Pfam" id="PF13576">
    <property type="entry name" value="Pentapeptide_3"/>
    <property type="match status" value="1"/>
</dbReference>
<comment type="caution">
    <text evidence="1">The sequence shown here is derived from an EMBL/GenBank/DDBJ whole genome shotgun (WGS) entry which is preliminary data.</text>
</comment>
<dbReference type="EMBL" id="NMUL01000003">
    <property type="protein sequence ID" value="OXM71059.1"/>
    <property type="molecule type" value="Genomic_DNA"/>
</dbReference>
<dbReference type="AlphaFoldDB" id="A0A229TK29"/>
<dbReference type="Proteomes" id="UP000215199">
    <property type="component" value="Unassembled WGS sequence"/>
</dbReference>
<evidence type="ECO:0000313" key="1">
    <source>
        <dbReference type="EMBL" id="OXM71059.1"/>
    </source>
</evidence>
<reference evidence="2" key="1">
    <citation type="submission" date="2017-07" db="EMBL/GenBank/DDBJ databases">
        <title>Comparative genome mining reveals phylogenetic distribution patterns of secondary metabolites in Amycolatopsis.</title>
        <authorList>
            <person name="Adamek M."/>
            <person name="Alanjary M."/>
            <person name="Sales-Ortells H."/>
            <person name="Goodfellow M."/>
            <person name="Bull A.T."/>
            <person name="Kalinowski J."/>
            <person name="Ziemert N."/>
        </authorList>
    </citation>
    <scope>NUCLEOTIDE SEQUENCE [LARGE SCALE GENOMIC DNA]</scope>
    <source>
        <strain evidence="2">H5</strain>
    </source>
</reference>
<accession>A0A229TK29</accession>
<organism evidence="1 2">
    <name type="scientific">Amycolatopsis vastitatis</name>
    <dbReference type="NCBI Taxonomy" id="1905142"/>
    <lineage>
        <taxon>Bacteria</taxon>
        <taxon>Bacillati</taxon>
        <taxon>Actinomycetota</taxon>
        <taxon>Actinomycetes</taxon>
        <taxon>Pseudonocardiales</taxon>
        <taxon>Pseudonocardiaceae</taxon>
        <taxon>Amycolatopsis</taxon>
    </lineage>
</organism>
<dbReference type="RefSeq" id="WP_093945774.1">
    <property type="nucleotide sequence ID" value="NZ_NMUL01000003.1"/>
</dbReference>
<evidence type="ECO:0000313" key="2">
    <source>
        <dbReference type="Proteomes" id="UP000215199"/>
    </source>
</evidence>
<sequence>MPLAPPTTTLSGAFALRAPARGLDVAIHRVGDRVVTLAACALVPQRGPRGRVTQSPTVAELDDDARQEREVRLTAERILATHLKPGIDPKRPAKTFWKDINLDLTSAALIELDLTDCQINAAGFANTTFAGDARFDGAAFAGAAWFHKATFAGDARFDGAAFADDARFNGTAFTGEAVFNEVTFADNVRFDGAAFAGAAWFYEADFAGDVRFDKAAFAGAAWFHKAAFAGNALFNVATFDTAACAREARVRVDPAKPAFERSSWPLGWTVGMPDVVPNAGEPMWVRLLPVPVVLSETAVGGRTPQE</sequence>
<dbReference type="OrthoDB" id="8440251at2"/>
<dbReference type="Gene3D" id="2.160.20.80">
    <property type="entry name" value="E3 ubiquitin-protein ligase SopA"/>
    <property type="match status" value="1"/>
</dbReference>
<name>A0A229TK29_9PSEU</name>
<protein>
    <recommendedName>
        <fullName evidence="3">Pentapeptide repeat-containing protein</fullName>
    </recommendedName>
</protein>